<evidence type="ECO:0000313" key="3">
    <source>
        <dbReference type="Proteomes" id="UP000252519"/>
    </source>
</evidence>
<organism evidence="2 3">
    <name type="scientific">Ancylostoma caninum</name>
    <name type="common">Dog hookworm</name>
    <dbReference type="NCBI Taxonomy" id="29170"/>
    <lineage>
        <taxon>Eukaryota</taxon>
        <taxon>Metazoa</taxon>
        <taxon>Ecdysozoa</taxon>
        <taxon>Nematoda</taxon>
        <taxon>Chromadorea</taxon>
        <taxon>Rhabditida</taxon>
        <taxon>Rhabditina</taxon>
        <taxon>Rhabditomorpha</taxon>
        <taxon>Strongyloidea</taxon>
        <taxon>Ancylostomatidae</taxon>
        <taxon>Ancylostomatinae</taxon>
        <taxon>Ancylostoma</taxon>
    </lineage>
</organism>
<dbReference type="AlphaFoldDB" id="A0A368H886"/>
<reference evidence="2 3" key="1">
    <citation type="submission" date="2014-10" db="EMBL/GenBank/DDBJ databases">
        <title>Draft genome of the hookworm Ancylostoma caninum.</title>
        <authorList>
            <person name="Mitreva M."/>
        </authorList>
    </citation>
    <scope>NUCLEOTIDE SEQUENCE [LARGE SCALE GENOMIC DNA]</scope>
    <source>
        <strain evidence="2 3">Baltimore</strain>
    </source>
</reference>
<proteinExistence type="predicted"/>
<dbReference type="SUPFAM" id="SSF49265">
    <property type="entry name" value="Fibronectin type III"/>
    <property type="match status" value="1"/>
</dbReference>
<dbReference type="InterPro" id="IPR003961">
    <property type="entry name" value="FN3_dom"/>
</dbReference>
<dbReference type="Proteomes" id="UP000252519">
    <property type="component" value="Unassembled WGS sequence"/>
</dbReference>
<dbReference type="EMBL" id="JOJR01000005">
    <property type="protein sequence ID" value="RCN52802.1"/>
    <property type="molecule type" value="Genomic_DNA"/>
</dbReference>
<dbReference type="OrthoDB" id="5877779at2759"/>
<protein>
    <recommendedName>
        <fullName evidence="1">Fibronectin type-III domain-containing protein</fullName>
    </recommendedName>
</protein>
<evidence type="ECO:0000313" key="2">
    <source>
        <dbReference type="EMBL" id="RCN52802.1"/>
    </source>
</evidence>
<dbReference type="CDD" id="cd00063">
    <property type="entry name" value="FN3"/>
    <property type="match status" value="1"/>
</dbReference>
<keyword evidence="3" id="KW-1185">Reference proteome</keyword>
<dbReference type="Pfam" id="PF00041">
    <property type="entry name" value="fn3"/>
    <property type="match status" value="1"/>
</dbReference>
<sequence>MEYETTGNDTQSGSTDLYYVRAAEGIPDKVKNLKLNKSQTPLHTSEYAVIPITWDEPAASKGLITGYKIRWKLLNKSPFSIFSVEQCEKSYAIKVFSHNERYTAFVSAKTMVGYGDEKEITFDVGPPP</sequence>
<comment type="caution">
    <text evidence="2">The sequence shown here is derived from an EMBL/GenBank/DDBJ whole genome shotgun (WGS) entry which is preliminary data.</text>
</comment>
<name>A0A368H886_ANCCA</name>
<dbReference type="InterPro" id="IPR013783">
    <property type="entry name" value="Ig-like_fold"/>
</dbReference>
<evidence type="ECO:0000259" key="1">
    <source>
        <dbReference type="Pfam" id="PF00041"/>
    </source>
</evidence>
<dbReference type="Gene3D" id="2.60.40.10">
    <property type="entry name" value="Immunoglobulins"/>
    <property type="match status" value="1"/>
</dbReference>
<accession>A0A368H886</accession>
<feature type="non-terminal residue" evidence="2">
    <location>
        <position position="128"/>
    </location>
</feature>
<feature type="domain" description="Fibronectin type-III" evidence="1">
    <location>
        <begin position="47"/>
        <end position="121"/>
    </location>
</feature>
<dbReference type="InterPro" id="IPR036116">
    <property type="entry name" value="FN3_sf"/>
</dbReference>
<gene>
    <name evidence="2" type="ORF">ANCCAN_01179</name>
</gene>